<dbReference type="Pfam" id="PF06046">
    <property type="entry name" value="Sec6"/>
    <property type="match status" value="1"/>
</dbReference>
<gene>
    <name evidence="2" type="ORF">D4764_16G0009610</name>
</gene>
<evidence type="ECO:0000313" key="2">
    <source>
        <dbReference type="EMBL" id="TWW72464.1"/>
    </source>
</evidence>
<dbReference type="GO" id="GO:0006887">
    <property type="term" value="P:exocytosis"/>
    <property type="evidence" value="ECO:0007669"/>
    <property type="project" value="InterPro"/>
</dbReference>
<dbReference type="GO" id="GO:0000149">
    <property type="term" value="F:SNARE binding"/>
    <property type="evidence" value="ECO:0007669"/>
    <property type="project" value="TreeGrafter"/>
</dbReference>
<evidence type="ECO:0008006" key="4">
    <source>
        <dbReference type="Google" id="ProtNLM"/>
    </source>
</evidence>
<dbReference type="Proteomes" id="UP000324091">
    <property type="component" value="Chromosome 16"/>
</dbReference>
<keyword evidence="1" id="KW-0175">Coiled coil</keyword>
<dbReference type="InterPro" id="IPR010326">
    <property type="entry name" value="EXOC3/Sec6"/>
</dbReference>
<dbReference type="GO" id="GO:0000145">
    <property type="term" value="C:exocyst"/>
    <property type="evidence" value="ECO:0007669"/>
    <property type="project" value="InterPro"/>
</dbReference>
<accession>A0A5C6NY68</accession>
<name>A0A5C6NY68_9TELE</name>
<proteinExistence type="predicted"/>
<keyword evidence="3" id="KW-1185">Reference proteome</keyword>
<sequence length="495" mass="56973">MKRIYSRLKESRTPLLGHNQAESTLPLVQDSLSCDGLQSDHDPLVQELATSHDDGPQTIVCTLPRPPADLPGNLCQYLLAVQETVRKDLGPHLKNLGSMGAQVESYHRQIFDCFNHLLQKINDHQSLFILMTWVCQTYPSQEMFGPPLLQDLDVRKNVDLLLLTEWVTNAKNKLLHSVKEDFRASVGRILEMDRTHVDGNNEEACIRFYVDIIQLTEGLSTSAGRISSSLVSEVREICFQELLNMLRRYKDEQMELLEKKTKMDEREMTYFLKTLKTCKEIKQHVRTTTADVTRSLLQDIVAVLEHMEAFTLTCVKKMMSKVAKSLLKSYFTGKNKQYFYLSHKVKTCFPKERWCQDVMEKVVVEIYNIIAHTYLTYLVKVRQNKLTNCWSPNIGQTVTEDAELLHDTISELVPSVDLLNPILKVTELLECDSHDMVLLTMGTLLQEFPLLREDPVLQVALLRWNRLSAWQAREVLEAISGQRYSTSVLWYCCLA</sequence>
<protein>
    <recommendedName>
        <fullName evidence="4">Exocyst complex component 3</fullName>
    </recommendedName>
</protein>
<dbReference type="GO" id="GO:0051601">
    <property type="term" value="P:exocyst localization"/>
    <property type="evidence" value="ECO:0007669"/>
    <property type="project" value="TreeGrafter"/>
</dbReference>
<comment type="caution">
    <text evidence="2">The sequence shown here is derived from an EMBL/GenBank/DDBJ whole genome shotgun (WGS) entry which is preliminary data.</text>
</comment>
<evidence type="ECO:0000313" key="3">
    <source>
        <dbReference type="Proteomes" id="UP000324091"/>
    </source>
</evidence>
<evidence type="ECO:0000256" key="1">
    <source>
        <dbReference type="SAM" id="Coils"/>
    </source>
</evidence>
<reference evidence="2 3" key="1">
    <citation type="submission" date="2019-04" db="EMBL/GenBank/DDBJ databases">
        <title>Chromosome genome assembly for Takifugu flavidus.</title>
        <authorList>
            <person name="Xiao S."/>
        </authorList>
    </citation>
    <scope>NUCLEOTIDE SEQUENCE [LARGE SCALE GENOMIC DNA]</scope>
    <source>
        <strain evidence="2">HTHZ2018</strain>
        <tissue evidence="2">Muscle</tissue>
    </source>
</reference>
<feature type="coiled-coil region" evidence="1">
    <location>
        <begin position="239"/>
        <end position="266"/>
    </location>
</feature>
<dbReference type="EMBL" id="RHFK02000008">
    <property type="protein sequence ID" value="TWW72464.1"/>
    <property type="molecule type" value="Genomic_DNA"/>
</dbReference>
<organism evidence="2 3">
    <name type="scientific">Takifugu flavidus</name>
    <name type="common">sansaifugu</name>
    <dbReference type="NCBI Taxonomy" id="433684"/>
    <lineage>
        <taxon>Eukaryota</taxon>
        <taxon>Metazoa</taxon>
        <taxon>Chordata</taxon>
        <taxon>Craniata</taxon>
        <taxon>Vertebrata</taxon>
        <taxon>Euteleostomi</taxon>
        <taxon>Actinopterygii</taxon>
        <taxon>Neopterygii</taxon>
        <taxon>Teleostei</taxon>
        <taxon>Neoteleostei</taxon>
        <taxon>Acanthomorphata</taxon>
        <taxon>Eupercaria</taxon>
        <taxon>Tetraodontiformes</taxon>
        <taxon>Tetradontoidea</taxon>
        <taxon>Tetraodontidae</taxon>
        <taxon>Takifugu</taxon>
    </lineage>
</organism>
<dbReference type="PANTHER" id="PTHR21292">
    <property type="entry name" value="EXOCYST COMPLEX COMPONENT SEC6-RELATED"/>
    <property type="match status" value="1"/>
</dbReference>
<dbReference type="AlphaFoldDB" id="A0A5C6NY68"/>
<dbReference type="PANTHER" id="PTHR21292:SF12">
    <property type="entry name" value="EXOCYST COMPLEX COMPONENT 3-LIKE PROTEIN"/>
    <property type="match status" value="1"/>
</dbReference>